<comment type="similarity">
    <text evidence="5">Belongs to the archaeal 6-HMPDK family.</text>
</comment>
<protein>
    <recommendedName>
        <fullName evidence="5">6-hydroxymethyl-7,8-dihydropterin pyrophosphokinase</fullName>
        <shortName evidence="5">HPPK</shortName>
        <ecNumber evidence="5">2.7.6.3</ecNumber>
    </recommendedName>
    <alternativeName>
        <fullName evidence="5">2-amino-4-hydroxy-6-hydroxymethyldihydropteridine pyrophosphokinase</fullName>
    </alternativeName>
    <alternativeName>
        <fullName evidence="5">6-hydroxymethyl-7,8-dihydropterin diphosphokinase</fullName>
        <shortName evidence="5">6-HMPDK</shortName>
    </alternativeName>
    <alternativeName>
        <fullName evidence="5">7,8-dihydro-6-hydroxymethylpterin diphosphokinase</fullName>
    </alternativeName>
    <alternativeName>
        <fullName evidence="5">7,8-dihydro-6-hydroxymethylpterin pyrophosphokinase</fullName>
        <shortName evidence="5">PPPK</shortName>
    </alternativeName>
</protein>
<accession>A0A6A9QIW6</accession>
<evidence type="ECO:0000313" key="8">
    <source>
        <dbReference type="Proteomes" id="UP000470772"/>
    </source>
</evidence>
<evidence type="ECO:0000256" key="2">
    <source>
        <dbReference type="ARBA" id="ARBA00022741"/>
    </source>
</evidence>
<dbReference type="InterPro" id="IPR036759">
    <property type="entry name" value="TPK_catalytic_sf"/>
</dbReference>
<dbReference type="PANTHER" id="PTHR39648:SF1">
    <property type="entry name" value="6-HYDROXYMETHYL-7,8-DIHYDROPTERIN PYROPHOSPHOKINASE"/>
    <property type="match status" value="1"/>
</dbReference>
<organism evidence="7 8">
    <name type="scientific">Sulfuracidifex metallicus DSM 6482 = JCM 9184</name>
    <dbReference type="NCBI Taxonomy" id="523847"/>
    <lineage>
        <taxon>Archaea</taxon>
        <taxon>Thermoproteota</taxon>
        <taxon>Thermoprotei</taxon>
        <taxon>Sulfolobales</taxon>
        <taxon>Sulfolobaceae</taxon>
        <taxon>Sulfuracidifex</taxon>
    </lineage>
</organism>
<comment type="function">
    <text evidence="5">Catalyzes the transfer of diphosphate from ATP to 6-hydroxymethyl-7,8-dihydropterin (6-HMD), leading to 6-hydroxymethyl-7,8-dihydropterin diphosphate (6-HMDP).</text>
</comment>
<evidence type="ECO:0000256" key="1">
    <source>
        <dbReference type="ARBA" id="ARBA00022679"/>
    </source>
</evidence>
<dbReference type="HAMAP" id="MF_02131">
    <property type="entry name" value="HMPDK_arch"/>
    <property type="match status" value="1"/>
</dbReference>
<keyword evidence="8" id="KW-1185">Reference proteome</keyword>
<dbReference type="SUPFAM" id="SSF63999">
    <property type="entry name" value="Thiamin pyrophosphokinase, catalytic domain"/>
    <property type="match status" value="1"/>
</dbReference>
<dbReference type="InterPro" id="IPR027510">
    <property type="entry name" value="HMPDK_MptE"/>
</dbReference>
<evidence type="ECO:0000256" key="3">
    <source>
        <dbReference type="ARBA" id="ARBA00022777"/>
    </source>
</evidence>
<dbReference type="EMBL" id="WGGD01000005">
    <property type="protein sequence ID" value="MUN29227.1"/>
    <property type="molecule type" value="Genomic_DNA"/>
</dbReference>
<keyword evidence="5" id="KW-0460">Magnesium</keyword>
<reference evidence="7 8" key="1">
    <citation type="submission" date="2019-10" db="EMBL/GenBank/DDBJ databases">
        <title>Sequencing and Assembly of Multiple Reported Metal-Biooxidizing Members of the Extremely Thermoacidophilic Archaeal Family Sulfolobaceae.</title>
        <authorList>
            <person name="Counts J.A."/>
            <person name="Kelly R.M."/>
        </authorList>
    </citation>
    <scope>NUCLEOTIDE SEQUENCE [LARGE SCALE GENOMIC DNA]</scope>
    <source>
        <strain evidence="7 8">DSM 6482</strain>
    </source>
</reference>
<dbReference type="GO" id="GO:0009229">
    <property type="term" value="P:thiamine diphosphate biosynthetic process"/>
    <property type="evidence" value="ECO:0007669"/>
    <property type="project" value="InterPro"/>
</dbReference>
<dbReference type="Proteomes" id="UP000470772">
    <property type="component" value="Unassembled WGS sequence"/>
</dbReference>
<name>A0A6A9QIW6_SULME</name>
<keyword evidence="3 5" id="KW-0418">Kinase</keyword>
<sequence length="198" mass="22311">MYLQINEKDDYRACEKLNLFIQDDLEEELFSLMRDRDVAIVGAGPSLRKVKDLKEEIIVAADGASRYLESYVRTPDIIVTDLDGITKINGSSFYVVHAHGDNIPSIDMVIEMKKMVGTCQGFQLGRTKMYGGFTDGDRAALLALIAKARKVSLYGMDFDDEKIGMYSKPYLLDDIPLSERKKIKLKIAKEILQFSGLI</sequence>
<keyword evidence="4 5" id="KW-0067">ATP-binding</keyword>
<dbReference type="GO" id="GO:0004788">
    <property type="term" value="F:thiamine diphosphokinase activity"/>
    <property type="evidence" value="ECO:0007669"/>
    <property type="project" value="InterPro"/>
</dbReference>
<evidence type="ECO:0000313" key="7">
    <source>
        <dbReference type="EMBL" id="MUN29227.1"/>
    </source>
</evidence>
<comment type="caution">
    <text evidence="7">The sequence shown here is derived from an EMBL/GenBank/DDBJ whole genome shotgun (WGS) entry which is preliminary data.</text>
</comment>
<feature type="domain" description="6-hydroxymethylpterin diphosphokinase MptE-like" evidence="6">
    <location>
        <begin position="27"/>
        <end position="160"/>
    </location>
</feature>
<keyword evidence="1 5" id="KW-0808">Transferase</keyword>
<dbReference type="Pfam" id="PF01973">
    <property type="entry name" value="MptE-like"/>
    <property type="match status" value="1"/>
</dbReference>
<comment type="catalytic activity">
    <reaction evidence="5">
        <text>6-hydroxymethyl-7,8-dihydropterin + ATP = (7,8-dihydropterin-6-yl)methyl diphosphate + AMP + H(+)</text>
        <dbReference type="Rhea" id="RHEA:11412"/>
        <dbReference type="ChEBI" id="CHEBI:15378"/>
        <dbReference type="ChEBI" id="CHEBI:30616"/>
        <dbReference type="ChEBI" id="CHEBI:44841"/>
        <dbReference type="ChEBI" id="CHEBI:72950"/>
        <dbReference type="ChEBI" id="CHEBI:456215"/>
        <dbReference type="EC" id="2.7.6.3"/>
    </reaction>
</comment>
<gene>
    <name evidence="5" type="primary">mptE</name>
    <name evidence="7" type="ORF">GC250_07225</name>
</gene>
<dbReference type="GO" id="GO:0000287">
    <property type="term" value="F:magnesium ion binding"/>
    <property type="evidence" value="ECO:0007669"/>
    <property type="project" value="UniProtKB-UniRule"/>
</dbReference>
<dbReference type="PANTHER" id="PTHR39648">
    <property type="entry name" value="6-HYDROXYMETHYL-7,8-DIHYDROPTERIN PYROPHOSPHOKINASE"/>
    <property type="match status" value="1"/>
</dbReference>
<dbReference type="GO" id="GO:0005524">
    <property type="term" value="F:ATP binding"/>
    <property type="evidence" value="ECO:0007669"/>
    <property type="project" value="UniProtKB-UniRule"/>
</dbReference>
<comment type="cofactor">
    <cofactor evidence="5">
        <name>Mg(2+)</name>
        <dbReference type="ChEBI" id="CHEBI:18420"/>
    </cofactor>
</comment>
<evidence type="ECO:0000256" key="4">
    <source>
        <dbReference type="ARBA" id="ARBA00022840"/>
    </source>
</evidence>
<dbReference type="AlphaFoldDB" id="A0A6A9QIW6"/>
<evidence type="ECO:0000256" key="5">
    <source>
        <dbReference type="HAMAP-Rule" id="MF_02131"/>
    </source>
</evidence>
<dbReference type="GO" id="GO:0016301">
    <property type="term" value="F:kinase activity"/>
    <property type="evidence" value="ECO:0007669"/>
    <property type="project" value="UniProtKB-KW"/>
</dbReference>
<dbReference type="InterPro" id="IPR002826">
    <property type="entry name" value="MptE-like"/>
</dbReference>
<proteinExistence type="inferred from homology"/>
<dbReference type="GO" id="GO:0003848">
    <property type="term" value="F:2-amino-4-hydroxy-6-hydroxymethyldihydropteridine diphosphokinase activity"/>
    <property type="evidence" value="ECO:0007669"/>
    <property type="project" value="UniProtKB-UniRule"/>
</dbReference>
<keyword evidence="2 5" id="KW-0547">Nucleotide-binding</keyword>
<dbReference type="EC" id="2.7.6.3" evidence="5"/>
<evidence type="ECO:0000259" key="6">
    <source>
        <dbReference type="Pfam" id="PF01973"/>
    </source>
</evidence>
<dbReference type="RefSeq" id="WP_156016811.1">
    <property type="nucleotide sequence ID" value="NZ_WGGD01000005.1"/>
</dbReference>